<comment type="caution">
    <text evidence="2">The sequence shown here is derived from an EMBL/GenBank/DDBJ whole genome shotgun (WGS) entry which is preliminary data.</text>
</comment>
<evidence type="ECO:0000313" key="3">
    <source>
        <dbReference type="Proteomes" id="UP000663802"/>
    </source>
</evidence>
<name>A0ABQ1EJF1_9CLOT</name>
<dbReference type="EMBL" id="BMBA01000015">
    <property type="protein sequence ID" value="GFZ34593.1"/>
    <property type="molecule type" value="Genomic_DNA"/>
</dbReference>
<dbReference type="SUPFAM" id="SSF103481">
    <property type="entry name" value="Multidrug resistance efflux transporter EmrE"/>
    <property type="match status" value="1"/>
</dbReference>
<reference evidence="2 3" key="1">
    <citation type="journal article" date="2021" name="Int. J. Syst. Evol. Microbiol.">
        <title>Clostridium zeae sp. nov., isolated from corn silage.</title>
        <authorList>
            <person name="Kobayashi H."/>
            <person name="Tanizawa Y."/>
            <person name="Yagura M."/>
            <person name="Sakamoto M."/>
            <person name="Ohkuma M."/>
            <person name="Tohno M."/>
        </authorList>
    </citation>
    <scope>NUCLEOTIDE SEQUENCE [LARGE SCALE GENOMIC DNA]</scope>
    <source>
        <strain evidence="2 3">CSC2</strain>
    </source>
</reference>
<protein>
    <recommendedName>
        <fullName evidence="4">Multidrug resistance efflux transporter family protein</fullName>
    </recommendedName>
</protein>
<dbReference type="InterPro" id="IPR032713">
    <property type="entry name" value="EmrE"/>
</dbReference>
<feature type="transmembrane region" description="Helical" evidence="1">
    <location>
        <begin position="96"/>
        <end position="117"/>
    </location>
</feature>
<dbReference type="Proteomes" id="UP000663802">
    <property type="component" value="Unassembled WGS sequence"/>
</dbReference>
<accession>A0ABQ1EJF1</accession>
<dbReference type="InterPro" id="IPR037185">
    <property type="entry name" value="EmrE-like"/>
</dbReference>
<feature type="transmembrane region" description="Helical" evidence="1">
    <location>
        <begin position="199"/>
        <end position="223"/>
    </location>
</feature>
<keyword evidence="1" id="KW-0472">Membrane</keyword>
<feature type="transmembrane region" description="Helical" evidence="1">
    <location>
        <begin position="161"/>
        <end position="178"/>
    </location>
</feature>
<keyword evidence="1" id="KW-1133">Transmembrane helix</keyword>
<sequence>MRKALTFGITSSLFFASAFIFNQQMSVSGGSWVWSSSLRYIFMLPMLTVIMLVQNQLTPVIKDIARRPDKWVLWSTIGFGVFYAPLTFASEYGASWLVAGTWQITIIAGALLTPLFYKKVQTEAGFIKVRNKLPRKSLMMSSIILIGIFLMQFQHAKSISLTKALIGTIPVIIGAFAYPLGNRKMIEVSNNQFSTLQRIFGMTLCSMPFWITLAGVGLFNVGIPSGGQVAQSLIVAVFSGIIATTLFFKATDMVSEDPHKLAVVESTQSGEVIFTLLGGIFLFHDKIPTTTDLIGIALVVIGMILNSLIEA</sequence>
<dbReference type="RefSeq" id="WP_206873079.1">
    <property type="nucleotide sequence ID" value="NZ_BMBA01000015.1"/>
</dbReference>
<organism evidence="2 3">
    <name type="scientific">Clostridium zeae</name>
    <dbReference type="NCBI Taxonomy" id="2759022"/>
    <lineage>
        <taxon>Bacteria</taxon>
        <taxon>Bacillati</taxon>
        <taxon>Bacillota</taxon>
        <taxon>Clostridia</taxon>
        <taxon>Eubacteriales</taxon>
        <taxon>Clostridiaceae</taxon>
        <taxon>Clostridium</taxon>
    </lineage>
</organism>
<feature type="transmembrane region" description="Helical" evidence="1">
    <location>
        <begin position="32"/>
        <end position="50"/>
    </location>
</feature>
<feature type="transmembrane region" description="Helical" evidence="1">
    <location>
        <begin position="229"/>
        <end position="248"/>
    </location>
</feature>
<gene>
    <name evidence="2" type="primary">yjlA</name>
    <name evidence="2" type="ORF">CSC2_51190</name>
</gene>
<keyword evidence="3" id="KW-1185">Reference proteome</keyword>
<feature type="transmembrane region" description="Helical" evidence="1">
    <location>
        <begin position="138"/>
        <end position="155"/>
    </location>
</feature>
<feature type="transmembrane region" description="Helical" evidence="1">
    <location>
        <begin position="269"/>
        <end position="287"/>
    </location>
</feature>
<proteinExistence type="predicted"/>
<feature type="transmembrane region" description="Helical" evidence="1">
    <location>
        <begin position="71"/>
        <end position="90"/>
    </location>
</feature>
<evidence type="ECO:0000313" key="2">
    <source>
        <dbReference type="EMBL" id="GFZ34593.1"/>
    </source>
</evidence>
<evidence type="ECO:0008006" key="4">
    <source>
        <dbReference type="Google" id="ProtNLM"/>
    </source>
</evidence>
<keyword evidence="1" id="KW-0812">Transmembrane</keyword>
<dbReference type="Pfam" id="PF13536">
    <property type="entry name" value="EmrE"/>
    <property type="match status" value="1"/>
</dbReference>
<evidence type="ECO:0000256" key="1">
    <source>
        <dbReference type="SAM" id="Phobius"/>
    </source>
</evidence>
<feature type="transmembrane region" description="Helical" evidence="1">
    <location>
        <begin position="293"/>
        <end position="309"/>
    </location>
</feature>